<dbReference type="Gene3D" id="3.40.50.12780">
    <property type="entry name" value="N-terminal domain of ligase-like"/>
    <property type="match status" value="1"/>
</dbReference>
<feature type="domain" description="AMP-dependent synthetase/ligase" evidence="1">
    <location>
        <begin position="44"/>
        <end position="169"/>
    </location>
</feature>
<evidence type="ECO:0000313" key="4">
    <source>
        <dbReference type="Proteomes" id="UP000008983"/>
    </source>
</evidence>
<dbReference type="Proteomes" id="UP000008983">
    <property type="component" value="Unassembled WGS sequence"/>
</dbReference>
<dbReference type="EC" id="6.2.1.1" evidence="3"/>
<dbReference type="GO" id="GO:0003987">
    <property type="term" value="F:acetate-CoA ligase activity"/>
    <property type="evidence" value="ECO:0007669"/>
    <property type="project" value="UniProtKB-EC"/>
</dbReference>
<dbReference type="SUPFAM" id="SSF56801">
    <property type="entry name" value="Acetyl-CoA synthetase-like"/>
    <property type="match status" value="1"/>
</dbReference>
<dbReference type="GeneID" id="14904780"/>
<dbReference type="STRING" id="857967.G0R1G1"/>
<keyword evidence="3" id="KW-0436">Ligase</keyword>
<dbReference type="PANTHER" id="PTHR43347:SF3">
    <property type="entry name" value="ACYL-COA SYNTHETASE SHORT-CHAIN FAMILY MEMBER 3, MITOCHONDRIAL"/>
    <property type="match status" value="1"/>
</dbReference>
<accession>G0R1G1</accession>
<dbReference type="InterPro" id="IPR042099">
    <property type="entry name" value="ANL_N_sf"/>
</dbReference>
<dbReference type="InterPro" id="IPR000873">
    <property type="entry name" value="AMP-dep_synth/lig_dom"/>
</dbReference>
<protein>
    <submittedName>
        <fullName evidence="3">Propionate--ligase, putative</fullName>
        <ecNumber evidence="3">6.2.1.1</ecNumber>
    </submittedName>
</protein>
<dbReference type="GO" id="GO:0050218">
    <property type="term" value="F:propionate-CoA ligase activity"/>
    <property type="evidence" value="ECO:0007669"/>
    <property type="project" value="TreeGrafter"/>
</dbReference>
<dbReference type="AlphaFoldDB" id="G0R1G1"/>
<dbReference type="eggNOG" id="KOG1175">
    <property type="taxonomic scope" value="Eukaryota"/>
</dbReference>
<evidence type="ECO:0000259" key="1">
    <source>
        <dbReference type="Pfam" id="PF00501"/>
    </source>
</evidence>
<dbReference type="InParanoid" id="G0R1G1"/>
<name>G0R1G1_ICHMU</name>
<dbReference type="Pfam" id="PF00501">
    <property type="entry name" value="AMP-binding"/>
    <property type="match status" value="1"/>
</dbReference>
<reference evidence="3 4" key="1">
    <citation type="submission" date="2011-07" db="EMBL/GenBank/DDBJ databases">
        <authorList>
            <person name="Coyne R."/>
            <person name="Brami D."/>
            <person name="Johnson J."/>
            <person name="Hostetler J."/>
            <person name="Hannick L."/>
            <person name="Clark T."/>
            <person name="Cassidy-Hanley D."/>
            <person name="Inman J."/>
        </authorList>
    </citation>
    <scope>NUCLEOTIDE SEQUENCE [LARGE SCALE GENOMIC DNA]</scope>
    <source>
        <strain evidence="3 4">G5</strain>
    </source>
</reference>
<dbReference type="InterPro" id="IPR025110">
    <property type="entry name" value="AMP-bd_C"/>
</dbReference>
<evidence type="ECO:0000313" key="3">
    <source>
        <dbReference type="EMBL" id="EGR28695.1"/>
    </source>
</evidence>
<dbReference type="InterPro" id="IPR045851">
    <property type="entry name" value="AMP-bd_C_sf"/>
</dbReference>
<dbReference type="Pfam" id="PF13193">
    <property type="entry name" value="AMP-binding_C"/>
    <property type="match status" value="1"/>
</dbReference>
<sequence>MDLYQEELQLFYLKVNLHTLTLVNIGRSSRSLRYIINIFNILNIYKKKVKGLYTAPTALRAIRKEDPEGKFILKSDISSLQGVSMAGERCDVPTYEWIQSHLKVFINDNYWQTEIGWIISCNYKNLHTFPIKPGSAIKPAPGFIVHILDQNNNIINEADKLGKICIKLPLPPSFMLTLYNNDEAFVQKYLKDAPGYYQSGDCGYFDNDGYLNVMTRIDDVINTAGHRLSTAQIEECLLSHNSIVESAVIAKKDNFKGEIPVGFVVVKQGYSFDKKILEQECVAIIRKLIGPVASFQHCIVVEKLPKTRSGKILRYTLKRMVDGLQIEQIPSTIEDASVLNVIKKNIEEYEGFGKQDKDNIIYKDQIDNINGNYAELVNET</sequence>
<dbReference type="RefSeq" id="XP_004029931.1">
    <property type="nucleotide sequence ID" value="XM_004029883.1"/>
</dbReference>
<dbReference type="OMA" id="CAGDECE"/>
<evidence type="ECO:0000259" key="2">
    <source>
        <dbReference type="Pfam" id="PF13193"/>
    </source>
</evidence>
<dbReference type="PANTHER" id="PTHR43347">
    <property type="entry name" value="ACYL-COA SYNTHETASE"/>
    <property type="match status" value="1"/>
</dbReference>
<dbReference type="EMBL" id="GL984216">
    <property type="protein sequence ID" value="EGR28695.1"/>
    <property type="molecule type" value="Genomic_DNA"/>
</dbReference>
<keyword evidence="4" id="KW-1185">Reference proteome</keyword>
<proteinExistence type="predicted"/>
<gene>
    <name evidence="3" type="ORF">IMG5_170270</name>
</gene>
<feature type="domain" description="AMP-binding enzyme C-terminal" evidence="2">
    <location>
        <begin position="232"/>
        <end position="311"/>
    </location>
</feature>
<organism evidence="3 4">
    <name type="scientific">Ichthyophthirius multifiliis</name>
    <name type="common">White spot disease agent</name>
    <name type="synonym">Ich</name>
    <dbReference type="NCBI Taxonomy" id="5932"/>
    <lineage>
        <taxon>Eukaryota</taxon>
        <taxon>Sar</taxon>
        <taxon>Alveolata</taxon>
        <taxon>Ciliophora</taxon>
        <taxon>Intramacronucleata</taxon>
        <taxon>Oligohymenophorea</taxon>
        <taxon>Hymenostomatida</taxon>
        <taxon>Ophryoglenina</taxon>
        <taxon>Ichthyophthirius</taxon>
    </lineage>
</organism>
<dbReference type="Gene3D" id="3.30.300.30">
    <property type="match status" value="1"/>
</dbReference>
<dbReference type="OrthoDB" id="1706066at2759"/>